<reference evidence="4" key="1">
    <citation type="submission" date="2021-02" db="EMBL/GenBank/DDBJ databases">
        <authorList>
            <person name="Nowell W R."/>
        </authorList>
    </citation>
    <scope>NUCLEOTIDE SEQUENCE</scope>
</reference>
<dbReference type="AlphaFoldDB" id="A0A813S5X1"/>
<sequence>MSLGGGDLQVILRRIRHGFIICDDTELCDKIISQDVDTEQRRRNLAKSKAIDIEKTDLLTLLRTEPDFILDELSHSPEWTATNVQDYPADEYLDHLRRVRCETLGRLDEIKTENEAKRKVQVISWQDPSRAQTPTLEMFYCIFNSLLPINLIDADEPMHSKDDDDDDDDSSSFLFQRRTEPLAPLIRPSPLTALLQSVNNQQNPFTQYAKFDGTPNIGANQSKKFTVHFQTRKQKLLIIVASHATVGETVGFICYKYTIENREPALTQKDPSKYSLYIADDDGQAEDDLPTLAHARPIGEYEFPHLALVEQQESSASKLSNEEEYVTDDDDDISESFDDSSQSATPPPSEPRHSICSSGKPVSMIAVQDNQSEDDPIHNWNRLYESLNQKSYPFEYYVKSGSSKHVKARIDVSGEQIRIELLEKTSRVPGQDMLFTTQRLINCTLSNKEISKKRDRTRVYLTVESQQGSDGSRAFQTYEFESTVESAEQFRDQISNIIKLKNPQGRDTYEEQQQLKRDNTKKRRSIFNLIGAGIGSTSGSSTKS</sequence>
<evidence type="ECO:0000256" key="1">
    <source>
        <dbReference type="ARBA" id="ARBA00009407"/>
    </source>
</evidence>
<keyword evidence="5" id="KW-1185">Reference proteome</keyword>
<comment type="caution">
    <text evidence="4">The sequence shown here is derived from an EMBL/GenBank/DDBJ whole genome shotgun (WGS) entry which is preliminary data.</text>
</comment>
<dbReference type="EMBL" id="CAJNOR010000085">
    <property type="protein sequence ID" value="CAF0790540.1"/>
    <property type="molecule type" value="Genomic_DNA"/>
</dbReference>
<evidence type="ECO:0000259" key="3">
    <source>
        <dbReference type="Pfam" id="PF16978"/>
    </source>
</evidence>
<dbReference type="GO" id="GO:0031932">
    <property type="term" value="C:TORC2 complex"/>
    <property type="evidence" value="ECO:0007669"/>
    <property type="project" value="InterPro"/>
</dbReference>
<dbReference type="InterPro" id="IPR008828">
    <property type="entry name" value="Sin1/Avo1"/>
</dbReference>
<gene>
    <name evidence="4" type="ORF">XAT740_LOCUS2460</name>
</gene>
<dbReference type="PANTHER" id="PTHR13335:SF1">
    <property type="entry name" value="TARGET OF RAPAMYCIN COMPLEX 2 SUBUNIT MAPKAP1"/>
    <property type="match status" value="1"/>
</dbReference>
<evidence type="ECO:0000256" key="2">
    <source>
        <dbReference type="SAM" id="MobiDB-lite"/>
    </source>
</evidence>
<dbReference type="PANTHER" id="PTHR13335">
    <property type="entry name" value="TARGET OF RAPAMYCIN COMPLEX 2 SUBUNIT MAPKAP1"/>
    <property type="match status" value="1"/>
</dbReference>
<dbReference type="GO" id="GO:0005886">
    <property type="term" value="C:plasma membrane"/>
    <property type="evidence" value="ECO:0007669"/>
    <property type="project" value="TreeGrafter"/>
</dbReference>
<feature type="region of interest" description="Disordered" evidence="2">
    <location>
        <begin position="312"/>
        <end position="358"/>
    </location>
</feature>
<comment type="similarity">
    <text evidence="1">Belongs to the SIN1 family.</text>
</comment>
<dbReference type="GO" id="GO:0005546">
    <property type="term" value="F:phosphatidylinositol-4,5-bisphosphate binding"/>
    <property type="evidence" value="ECO:0007669"/>
    <property type="project" value="TreeGrafter"/>
</dbReference>
<evidence type="ECO:0000313" key="5">
    <source>
        <dbReference type="Proteomes" id="UP000663828"/>
    </source>
</evidence>
<feature type="domain" description="CRIM" evidence="3">
    <location>
        <begin position="189"/>
        <end position="316"/>
    </location>
</feature>
<dbReference type="GO" id="GO:0005737">
    <property type="term" value="C:cytoplasm"/>
    <property type="evidence" value="ECO:0007669"/>
    <property type="project" value="TreeGrafter"/>
</dbReference>
<dbReference type="Pfam" id="PF16978">
    <property type="entry name" value="CRIM"/>
    <property type="match status" value="1"/>
</dbReference>
<organism evidence="4 5">
    <name type="scientific">Adineta ricciae</name>
    <name type="common">Rotifer</name>
    <dbReference type="NCBI Taxonomy" id="249248"/>
    <lineage>
        <taxon>Eukaryota</taxon>
        <taxon>Metazoa</taxon>
        <taxon>Spiralia</taxon>
        <taxon>Gnathifera</taxon>
        <taxon>Rotifera</taxon>
        <taxon>Eurotatoria</taxon>
        <taxon>Bdelloidea</taxon>
        <taxon>Adinetida</taxon>
        <taxon>Adinetidae</taxon>
        <taxon>Adineta</taxon>
    </lineage>
</organism>
<name>A0A813S5X1_ADIRI</name>
<dbReference type="GO" id="GO:0038203">
    <property type="term" value="P:TORC2 signaling"/>
    <property type="evidence" value="ECO:0007669"/>
    <property type="project" value="TreeGrafter"/>
</dbReference>
<evidence type="ECO:0000313" key="4">
    <source>
        <dbReference type="EMBL" id="CAF0790540.1"/>
    </source>
</evidence>
<proteinExistence type="inferred from homology"/>
<accession>A0A813S5X1</accession>
<protein>
    <recommendedName>
        <fullName evidence="3">CRIM domain-containing protein</fullName>
    </recommendedName>
</protein>
<feature type="compositionally biased region" description="Acidic residues" evidence="2">
    <location>
        <begin position="322"/>
        <end position="338"/>
    </location>
</feature>
<dbReference type="InterPro" id="IPR031567">
    <property type="entry name" value="CRIM_dom"/>
</dbReference>
<dbReference type="Proteomes" id="UP000663828">
    <property type="component" value="Unassembled WGS sequence"/>
</dbReference>